<dbReference type="OrthoDB" id="10259368at2759"/>
<accession>A0A8S1PJC9</accession>
<dbReference type="GO" id="GO:0060271">
    <property type="term" value="P:cilium assembly"/>
    <property type="evidence" value="ECO:0007669"/>
    <property type="project" value="TreeGrafter"/>
</dbReference>
<gene>
    <name evidence="2" type="ORF">PSON_ATCC_30995.1.T0790139</name>
</gene>
<dbReference type="EMBL" id="CAJJDN010000079">
    <property type="protein sequence ID" value="CAD8103121.1"/>
    <property type="molecule type" value="Genomic_DNA"/>
</dbReference>
<dbReference type="PANTHER" id="PTHR12969:SF7">
    <property type="entry name" value="INTRAFLAGELLAR TRANSPORT PROTEIN 52 HOMOLOG"/>
    <property type="match status" value="1"/>
</dbReference>
<feature type="domain" description="IFT52 central" evidence="1">
    <location>
        <begin position="1"/>
        <end position="48"/>
    </location>
</feature>
<evidence type="ECO:0000259" key="1">
    <source>
        <dbReference type="Pfam" id="PF23352"/>
    </source>
</evidence>
<reference evidence="2" key="1">
    <citation type="submission" date="2021-01" db="EMBL/GenBank/DDBJ databases">
        <authorList>
            <consortium name="Genoscope - CEA"/>
            <person name="William W."/>
        </authorList>
    </citation>
    <scope>NUCLEOTIDE SEQUENCE</scope>
</reference>
<proteinExistence type="predicted"/>
<dbReference type="PANTHER" id="PTHR12969">
    <property type="entry name" value="NGD5/OSM-6/IFT52"/>
    <property type="match status" value="1"/>
</dbReference>
<organism evidence="2 3">
    <name type="scientific">Paramecium sonneborni</name>
    <dbReference type="NCBI Taxonomy" id="65129"/>
    <lineage>
        <taxon>Eukaryota</taxon>
        <taxon>Sar</taxon>
        <taxon>Alveolata</taxon>
        <taxon>Ciliophora</taxon>
        <taxon>Intramacronucleata</taxon>
        <taxon>Oligohymenophorea</taxon>
        <taxon>Peniculida</taxon>
        <taxon>Parameciidae</taxon>
        <taxon>Paramecium</taxon>
    </lineage>
</organism>
<dbReference type="Proteomes" id="UP000692954">
    <property type="component" value="Unassembled WGS sequence"/>
</dbReference>
<dbReference type="InterPro" id="IPR039975">
    <property type="entry name" value="IFT52"/>
</dbReference>
<sequence length="64" mass="7224">MIPNAVKLFETLTVKHEPLTLIVPQVETSFLGLQPALFPPIPRELSPPPPRELFDLDEEFASEK</sequence>
<dbReference type="GO" id="GO:0005814">
    <property type="term" value="C:centriole"/>
    <property type="evidence" value="ECO:0007669"/>
    <property type="project" value="TreeGrafter"/>
</dbReference>
<dbReference type="AlphaFoldDB" id="A0A8S1PJC9"/>
<name>A0A8S1PJC9_9CILI</name>
<comment type="caution">
    <text evidence="2">The sequence shown here is derived from an EMBL/GenBank/DDBJ whole genome shotgun (WGS) entry which is preliminary data.</text>
</comment>
<keyword evidence="3" id="KW-1185">Reference proteome</keyword>
<dbReference type="GO" id="GO:0030992">
    <property type="term" value="C:intraciliary transport particle B"/>
    <property type="evidence" value="ECO:0007669"/>
    <property type="project" value="TreeGrafter"/>
</dbReference>
<dbReference type="GO" id="GO:0005929">
    <property type="term" value="C:cilium"/>
    <property type="evidence" value="ECO:0007669"/>
    <property type="project" value="TreeGrafter"/>
</dbReference>
<evidence type="ECO:0000313" key="2">
    <source>
        <dbReference type="EMBL" id="CAD8103121.1"/>
    </source>
</evidence>
<evidence type="ECO:0000313" key="3">
    <source>
        <dbReference type="Proteomes" id="UP000692954"/>
    </source>
</evidence>
<dbReference type="Pfam" id="PF23352">
    <property type="entry name" value="IFT52_central"/>
    <property type="match status" value="1"/>
</dbReference>
<protein>
    <recommendedName>
        <fullName evidence="1">IFT52 central domain-containing protein</fullName>
    </recommendedName>
</protein>
<dbReference type="GO" id="GO:0042073">
    <property type="term" value="P:intraciliary transport"/>
    <property type="evidence" value="ECO:0007669"/>
    <property type="project" value="TreeGrafter"/>
</dbReference>
<dbReference type="InterPro" id="IPR055460">
    <property type="entry name" value="IFT52_central"/>
</dbReference>